<sequence>MVLAYPILDRVGQTTPSTQEKYVSPQLQITELKPLPEHLKYAYLGDNQQFSVIITNNFIREQEGKLLEVLRKHKRAIG</sequence>
<dbReference type="Proteomes" id="UP000257109">
    <property type="component" value="Unassembled WGS sequence"/>
</dbReference>
<name>A0A371G8W4_MUCPR</name>
<feature type="non-terminal residue" evidence="1">
    <location>
        <position position="1"/>
    </location>
</feature>
<comment type="caution">
    <text evidence="1">The sequence shown here is derived from an EMBL/GenBank/DDBJ whole genome shotgun (WGS) entry which is preliminary data.</text>
</comment>
<proteinExistence type="predicted"/>
<evidence type="ECO:0000313" key="1">
    <source>
        <dbReference type="EMBL" id="RDX86966.1"/>
    </source>
</evidence>
<gene>
    <name evidence="1" type="ORF">CR513_31634</name>
</gene>
<evidence type="ECO:0000313" key="2">
    <source>
        <dbReference type="Proteomes" id="UP000257109"/>
    </source>
</evidence>
<dbReference type="OrthoDB" id="778454at2759"/>
<protein>
    <submittedName>
        <fullName evidence="1">Uncharacterized protein</fullName>
    </submittedName>
</protein>
<organism evidence="1 2">
    <name type="scientific">Mucuna pruriens</name>
    <name type="common">Velvet bean</name>
    <name type="synonym">Dolichos pruriens</name>
    <dbReference type="NCBI Taxonomy" id="157652"/>
    <lineage>
        <taxon>Eukaryota</taxon>
        <taxon>Viridiplantae</taxon>
        <taxon>Streptophyta</taxon>
        <taxon>Embryophyta</taxon>
        <taxon>Tracheophyta</taxon>
        <taxon>Spermatophyta</taxon>
        <taxon>Magnoliopsida</taxon>
        <taxon>eudicotyledons</taxon>
        <taxon>Gunneridae</taxon>
        <taxon>Pentapetalae</taxon>
        <taxon>rosids</taxon>
        <taxon>fabids</taxon>
        <taxon>Fabales</taxon>
        <taxon>Fabaceae</taxon>
        <taxon>Papilionoideae</taxon>
        <taxon>50 kb inversion clade</taxon>
        <taxon>NPAAA clade</taxon>
        <taxon>indigoferoid/millettioid clade</taxon>
        <taxon>Phaseoleae</taxon>
        <taxon>Mucuna</taxon>
    </lineage>
</organism>
<accession>A0A371G8W4</accession>
<dbReference type="AlphaFoldDB" id="A0A371G8W4"/>
<dbReference type="EMBL" id="QJKJ01006366">
    <property type="protein sequence ID" value="RDX86966.1"/>
    <property type="molecule type" value="Genomic_DNA"/>
</dbReference>
<reference evidence="1" key="1">
    <citation type="submission" date="2018-05" db="EMBL/GenBank/DDBJ databases">
        <title>Draft genome of Mucuna pruriens seed.</title>
        <authorList>
            <person name="Nnadi N.E."/>
            <person name="Vos R."/>
            <person name="Hasami M.H."/>
            <person name="Devisetty U.K."/>
            <person name="Aguiy J.C."/>
        </authorList>
    </citation>
    <scope>NUCLEOTIDE SEQUENCE [LARGE SCALE GENOMIC DNA]</scope>
    <source>
        <strain evidence="1">JCA_2017</strain>
    </source>
</reference>
<keyword evidence="2" id="KW-1185">Reference proteome</keyword>